<feature type="domain" description="FAD/NAD(P)-binding" evidence="6">
    <location>
        <begin position="3"/>
        <end position="303"/>
    </location>
</feature>
<dbReference type="NCBIfam" id="NF041853">
    <property type="entry name" value="hythiocyan_redase_MerA"/>
    <property type="match status" value="1"/>
</dbReference>
<dbReference type="InterPro" id="IPR036188">
    <property type="entry name" value="FAD/NAD-bd_sf"/>
</dbReference>
<keyword evidence="8" id="KW-1185">Reference proteome</keyword>
<dbReference type="NCBIfam" id="NF005572">
    <property type="entry name" value="PRK07251.1"/>
    <property type="match status" value="1"/>
</dbReference>
<dbReference type="PANTHER" id="PTHR43014:SF4">
    <property type="entry name" value="PYRIDINE NUCLEOTIDE-DISULFIDE OXIDOREDUCTASE RCLA-RELATED"/>
    <property type="match status" value="1"/>
</dbReference>
<evidence type="ECO:0000313" key="7">
    <source>
        <dbReference type="EMBL" id="MET3110561.1"/>
    </source>
</evidence>
<dbReference type="EMBL" id="JBDZDV010000002">
    <property type="protein sequence ID" value="MET3110561.1"/>
    <property type="molecule type" value="Genomic_DNA"/>
</dbReference>
<name>A0ABV2E810_9STAP</name>
<reference evidence="7 8" key="1">
    <citation type="submission" date="2024-05" db="EMBL/GenBank/DDBJ databases">
        <title>Genomic Encyclopedia of Type Strains, Phase IV (KMG-IV): sequencing the most valuable type-strain genomes for metagenomic binning, comparative biology and taxonomic classification.</title>
        <authorList>
            <person name="Goeker M."/>
        </authorList>
    </citation>
    <scope>NUCLEOTIDE SEQUENCE [LARGE SCALE GENOMIC DNA]</scope>
    <source>
        <strain evidence="7 8">DSM 25286</strain>
    </source>
</reference>
<dbReference type="PIRSF" id="PIRSF000350">
    <property type="entry name" value="Mercury_reductase_MerA"/>
    <property type="match status" value="1"/>
</dbReference>
<feature type="domain" description="Pyridine nucleotide-disulphide oxidoreductase dimerisation" evidence="5">
    <location>
        <begin position="328"/>
        <end position="435"/>
    </location>
</feature>
<dbReference type="SUPFAM" id="SSF51905">
    <property type="entry name" value="FAD/NAD(P)-binding domain"/>
    <property type="match status" value="1"/>
</dbReference>
<keyword evidence="3" id="KW-0285">Flavoprotein</keyword>
<comment type="similarity">
    <text evidence="2">Belongs to the class-I pyridine nucleotide-disulfide oxidoreductase family.</text>
</comment>
<accession>A0ABV2E810</accession>
<dbReference type="PANTHER" id="PTHR43014">
    <property type="entry name" value="MERCURIC REDUCTASE"/>
    <property type="match status" value="1"/>
</dbReference>
<dbReference type="InterPro" id="IPR001100">
    <property type="entry name" value="Pyr_nuc-diS_OxRdtase"/>
</dbReference>
<dbReference type="PRINTS" id="PR00368">
    <property type="entry name" value="FADPNR"/>
</dbReference>
<dbReference type="InterPro" id="IPR004099">
    <property type="entry name" value="Pyr_nucl-diS_OxRdtase_dimer"/>
</dbReference>
<evidence type="ECO:0000313" key="8">
    <source>
        <dbReference type="Proteomes" id="UP001549019"/>
    </source>
</evidence>
<comment type="caution">
    <text evidence="7">The sequence shown here is derived from an EMBL/GenBank/DDBJ whole genome shotgun (WGS) entry which is preliminary data.</text>
</comment>
<proteinExistence type="inferred from homology"/>
<dbReference type="Gene3D" id="3.50.50.60">
    <property type="entry name" value="FAD/NAD(P)-binding domain"/>
    <property type="match status" value="2"/>
</dbReference>
<keyword evidence="7" id="KW-0670">Pyruvate</keyword>
<dbReference type="InterPro" id="IPR016156">
    <property type="entry name" value="FAD/NAD-linked_Rdtase_dimer_sf"/>
</dbReference>
<dbReference type="Proteomes" id="UP001549019">
    <property type="component" value="Unassembled WGS sequence"/>
</dbReference>
<evidence type="ECO:0000256" key="3">
    <source>
        <dbReference type="ARBA" id="ARBA00022630"/>
    </source>
</evidence>
<dbReference type="RefSeq" id="WP_230821451.1">
    <property type="nucleotide sequence ID" value="NZ_JAJNCU010000003.1"/>
</dbReference>
<sequence length="439" mass="47941">MDYDIIIIGFGKGGKTLAGALGEDGQKVALIEKSPKMYGGSCINTACIPSKTLIEEAGRGRNFREAMSRKTNVVNDLNEKNRKKLEDNENVDIYTNTARFKDNKTVEIVEEDQVIDELTAETVVINTGAKSNIPDIEGIDTTNNIFDSEGIMELDDQPDSLIVLGAGYVALEFISLFTALGTKVIVIDRSPHVLIKEDKDIGTAVYDDMVEAGIEFVSDTETSKVYNDGDAVVAETDNGTFKADAMLIATGRSPNTEGLGLENTDVELDEDGAVKVDEHLRTTADNIFALGDVKGGMQFTYISHDDFRIVYGQLKGDGGRTTENRGAVPYTVYIDPPFSRVGMTASQAKKKGHEVAEGKLPVKEIPRHKVDDDERGVFKAVVDKETDKILGASLYGRNSEEIINIVKLAIDHDIPATALKNNIYTHPTMAESFNNLFDV</sequence>
<comment type="cofactor">
    <cofactor evidence="1">
        <name>FAD</name>
        <dbReference type="ChEBI" id="CHEBI:57692"/>
    </cofactor>
</comment>
<dbReference type="PRINTS" id="PR00411">
    <property type="entry name" value="PNDRDTASEI"/>
</dbReference>
<dbReference type="Pfam" id="PF02852">
    <property type="entry name" value="Pyr_redox_dim"/>
    <property type="match status" value="1"/>
</dbReference>
<evidence type="ECO:0000256" key="4">
    <source>
        <dbReference type="ARBA" id="ARBA00022827"/>
    </source>
</evidence>
<evidence type="ECO:0000259" key="6">
    <source>
        <dbReference type="Pfam" id="PF07992"/>
    </source>
</evidence>
<evidence type="ECO:0000256" key="1">
    <source>
        <dbReference type="ARBA" id="ARBA00001974"/>
    </source>
</evidence>
<evidence type="ECO:0000259" key="5">
    <source>
        <dbReference type="Pfam" id="PF02852"/>
    </source>
</evidence>
<dbReference type="Gene3D" id="3.30.390.30">
    <property type="match status" value="1"/>
</dbReference>
<evidence type="ECO:0000256" key="2">
    <source>
        <dbReference type="ARBA" id="ARBA00007532"/>
    </source>
</evidence>
<gene>
    <name evidence="7" type="ORF">ABHD89_000963</name>
</gene>
<protein>
    <submittedName>
        <fullName evidence="7">Pyruvate/2-oxoglutarate dehydrogenase complex dihydrolipoamide dehydrogenase (E3) component</fullName>
    </submittedName>
</protein>
<dbReference type="SUPFAM" id="SSF55424">
    <property type="entry name" value="FAD/NAD-linked reductases, dimerisation (C-terminal) domain"/>
    <property type="match status" value="1"/>
</dbReference>
<dbReference type="InterPro" id="IPR023753">
    <property type="entry name" value="FAD/NAD-binding_dom"/>
</dbReference>
<keyword evidence="4" id="KW-0274">FAD</keyword>
<dbReference type="Pfam" id="PF07992">
    <property type="entry name" value="Pyr_redox_2"/>
    <property type="match status" value="1"/>
</dbReference>
<organism evidence="7 8">
    <name type="scientific">Salinicoccus halitifaciens</name>
    <dbReference type="NCBI Taxonomy" id="1073415"/>
    <lineage>
        <taxon>Bacteria</taxon>
        <taxon>Bacillati</taxon>
        <taxon>Bacillota</taxon>
        <taxon>Bacilli</taxon>
        <taxon>Bacillales</taxon>
        <taxon>Staphylococcaceae</taxon>
        <taxon>Salinicoccus</taxon>
    </lineage>
</organism>